<accession>A0A2X1XNM5</accession>
<sequence length="70" mass="8329">MLDSNNVSPEVELDDIQSRYPTQKYNKADYPRLVQNRRHLEFLQELRALGLTYEEYIEYEARKISPNPAV</sequence>
<evidence type="ECO:0000313" key="2">
    <source>
        <dbReference type="Proteomes" id="UP000251647"/>
    </source>
</evidence>
<proteinExistence type="predicted"/>
<protein>
    <submittedName>
        <fullName evidence="1">Uncharacterized protein</fullName>
    </submittedName>
</protein>
<organism evidence="1 2">
    <name type="scientific">Photobacterium damselae</name>
    <dbReference type="NCBI Taxonomy" id="38293"/>
    <lineage>
        <taxon>Bacteria</taxon>
        <taxon>Pseudomonadati</taxon>
        <taxon>Pseudomonadota</taxon>
        <taxon>Gammaproteobacteria</taxon>
        <taxon>Vibrionales</taxon>
        <taxon>Vibrionaceae</taxon>
        <taxon>Photobacterium</taxon>
    </lineage>
</organism>
<evidence type="ECO:0000313" key="1">
    <source>
        <dbReference type="EMBL" id="SPY45168.1"/>
    </source>
</evidence>
<gene>
    <name evidence="1" type="ORF">NCTC11647_03952</name>
</gene>
<dbReference type="Proteomes" id="UP000251647">
    <property type="component" value="Unassembled WGS sequence"/>
</dbReference>
<name>A0A2X1XNM5_PHODM</name>
<dbReference type="AlphaFoldDB" id="A0A2X1XNM5"/>
<reference evidence="1 2" key="1">
    <citation type="submission" date="2018-06" db="EMBL/GenBank/DDBJ databases">
        <authorList>
            <consortium name="Pathogen Informatics"/>
            <person name="Doyle S."/>
        </authorList>
    </citation>
    <scope>NUCLEOTIDE SEQUENCE [LARGE SCALE GENOMIC DNA]</scope>
    <source>
        <strain evidence="1 2">NCTC11647</strain>
    </source>
</reference>
<dbReference type="EMBL" id="UATL01000006">
    <property type="protein sequence ID" value="SPY45168.1"/>
    <property type="molecule type" value="Genomic_DNA"/>
</dbReference>